<evidence type="ECO:0000256" key="1">
    <source>
        <dbReference type="SAM" id="Phobius"/>
    </source>
</evidence>
<accession>A0ABD0JA36</accession>
<keyword evidence="3" id="KW-1185">Reference proteome</keyword>
<sequence>MVGMITQSTTLNSFWSISFCLLALALHGYTTYMAAQRYRGATARAWPGPAFKGGTPGELTSFLALIVLSCLCLPFFVVFSFLRVGNYANDGVKLGRDHALNPNLDAWCRKVKVEALRRVWRNCLPLAQTFYLTAAFLLLLPETLITAVEVEYGYRTTATFGPTSFAFSTLTAVPLSCFVCVDLKVNVSASVTSLRHDTPLLVVQMRILLAARFLADRALVTVAEVTAAFRGFISAGIN</sequence>
<organism evidence="2 3">
    <name type="scientific">Batillaria attramentaria</name>
    <dbReference type="NCBI Taxonomy" id="370345"/>
    <lineage>
        <taxon>Eukaryota</taxon>
        <taxon>Metazoa</taxon>
        <taxon>Spiralia</taxon>
        <taxon>Lophotrochozoa</taxon>
        <taxon>Mollusca</taxon>
        <taxon>Gastropoda</taxon>
        <taxon>Caenogastropoda</taxon>
        <taxon>Sorbeoconcha</taxon>
        <taxon>Cerithioidea</taxon>
        <taxon>Batillariidae</taxon>
        <taxon>Batillaria</taxon>
    </lineage>
</organism>
<evidence type="ECO:0000313" key="3">
    <source>
        <dbReference type="Proteomes" id="UP001519460"/>
    </source>
</evidence>
<dbReference type="EMBL" id="JACVVK020000549">
    <property type="protein sequence ID" value="KAK7466697.1"/>
    <property type="molecule type" value="Genomic_DNA"/>
</dbReference>
<dbReference type="PANTHER" id="PTHR21579">
    <property type="entry name" value="PROTEIN TINCAR"/>
    <property type="match status" value="1"/>
</dbReference>
<protein>
    <submittedName>
        <fullName evidence="2">Uncharacterized protein</fullName>
    </submittedName>
</protein>
<name>A0ABD0JA36_9CAEN</name>
<dbReference type="PANTHER" id="PTHR21579:SF20">
    <property type="entry name" value="PROTEIN TINCAR"/>
    <property type="match status" value="1"/>
</dbReference>
<proteinExistence type="predicted"/>
<comment type="caution">
    <text evidence="2">The sequence shown here is derived from an EMBL/GenBank/DDBJ whole genome shotgun (WGS) entry which is preliminary data.</text>
</comment>
<feature type="transmembrane region" description="Helical" evidence="1">
    <location>
        <begin position="59"/>
        <end position="82"/>
    </location>
</feature>
<feature type="transmembrane region" description="Helical" evidence="1">
    <location>
        <begin position="119"/>
        <end position="140"/>
    </location>
</feature>
<keyword evidence="1" id="KW-0472">Membrane</keyword>
<dbReference type="Proteomes" id="UP001519460">
    <property type="component" value="Unassembled WGS sequence"/>
</dbReference>
<reference evidence="2 3" key="1">
    <citation type="journal article" date="2023" name="Sci. Data">
        <title>Genome assembly of the Korean intertidal mud-creeper Batillaria attramentaria.</title>
        <authorList>
            <person name="Patra A.K."/>
            <person name="Ho P.T."/>
            <person name="Jun S."/>
            <person name="Lee S.J."/>
            <person name="Kim Y."/>
            <person name="Won Y.J."/>
        </authorList>
    </citation>
    <scope>NUCLEOTIDE SEQUENCE [LARGE SCALE GENOMIC DNA]</scope>
    <source>
        <strain evidence="2">Wonlab-2016</strain>
    </source>
</reference>
<gene>
    <name evidence="2" type="ORF">BaRGS_00037184</name>
</gene>
<feature type="transmembrane region" description="Helical" evidence="1">
    <location>
        <begin position="160"/>
        <end position="181"/>
    </location>
</feature>
<dbReference type="InterPro" id="IPR053291">
    <property type="entry name" value="Ommatidial_diff-associated"/>
</dbReference>
<dbReference type="AlphaFoldDB" id="A0ABD0JA36"/>
<keyword evidence="1" id="KW-0812">Transmembrane</keyword>
<evidence type="ECO:0000313" key="2">
    <source>
        <dbReference type="EMBL" id="KAK7466697.1"/>
    </source>
</evidence>
<keyword evidence="1" id="KW-1133">Transmembrane helix</keyword>